<dbReference type="EMBL" id="VSRR010071337">
    <property type="protein sequence ID" value="MPC86404.1"/>
    <property type="molecule type" value="Genomic_DNA"/>
</dbReference>
<dbReference type="OrthoDB" id="1022360at2759"/>
<dbReference type="GO" id="GO:0005524">
    <property type="term" value="F:ATP binding"/>
    <property type="evidence" value="ECO:0007669"/>
    <property type="project" value="UniProtKB-KW"/>
</dbReference>
<dbReference type="InterPro" id="IPR011009">
    <property type="entry name" value="Kinase-like_dom_sf"/>
</dbReference>
<dbReference type="Proteomes" id="UP000324222">
    <property type="component" value="Unassembled WGS sequence"/>
</dbReference>
<dbReference type="AlphaFoldDB" id="A0A5B7J1Q6"/>
<gene>
    <name evidence="5" type="primary">max-2</name>
    <name evidence="5" type="ORF">E2C01_081230</name>
</gene>
<sequence length="85" mass="9167">MNEDPVRAIYHISTNGKPEIKKRDLLSPDFENFLDQCLQVDESKRPSASQLLKVRGGGGAAGGGGGGSYSFSRSWSCCSFALIKE</sequence>
<comment type="similarity">
    <text evidence="1">Belongs to the protein kinase superfamily. STE Ser/Thr protein kinase family. STE20 subfamily.</text>
</comment>
<comment type="caution">
    <text evidence="5">The sequence shown here is derived from an EMBL/GenBank/DDBJ whole genome shotgun (WGS) entry which is preliminary data.</text>
</comment>
<dbReference type="PANTHER" id="PTHR45832">
    <property type="entry name" value="SERINE/THREONINE-PROTEIN KINASE SAMKA-RELATED-RELATED"/>
    <property type="match status" value="1"/>
</dbReference>
<dbReference type="SUPFAM" id="SSF56112">
    <property type="entry name" value="Protein kinase-like (PK-like)"/>
    <property type="match status" value="1"/>
</dbReference>
<evidence type="ECO:0000256" key="3">
    <source>
        <dbReference type="ARBA" id="ARBA00022741"/>
    </source>
</evidence>
<accession>A0A5B7J1Q6</accession>
<evidence type="ECO:0000256" key="2">
    <source>
        <dbReference type="ARBA" id="ARBA00012513"/>
    </source>
</evidence>
<organism evidence="5 6">
    <name type="scientific">Portunus trituberculatus</name>
    <name type="common">Swimming crab</name>
    <name type="synonym">Neptunus trituberculatus</name>
    <dbReference type="NCBI Taxonomy" id="210409"/>
    <lineage>
        <taxon>Eukaryota</taxon>
        <taxon>Metazoa</taxon>
        <taxon>Ecdysozoa</taxon>
        <taxon>Arthropoda</taxon>
        <taxon>Crustacea</taxon>
        <taxon>Multicrustacea</taxon>
        <taxon>Malacostraca</taxon>
        <taxon>Eumalacostraca</taxon>
        <taxon>Eucarida</taxon>
        <taxon>Decapoda</taxon>
        <taxon>Pleocyemata</taxon>
        <taxon>Brachyura</taxon>
        <taxon>Eubrachyura</taxon>
        <taxon>Portunoidea</taxon>
        <taxon>Portunidae</taxon>
        <taxon>Portuninae</taxon>
        <taxon>Portunus</taxon>
    </lineage>
</organism>
<evidence type="ECO:0000313" key="6">
    <source>
        <dbReference type="Proteomes" id="UP000324222"/>
    </source>
</evidence>
<dbReference type="Gene3D" id="1.10.510.10">
    <property type="entry name" value="Transferase(Phosphotransferase) domain 1"/>
    <property type="match status" value="1"/>
</dbReference>
<dbReference type="GO" id="GO:0004674">
    <property type="term" value="F:protein serine/threonine kinase activity"/>
    <property type="evidence" value="ECO:0007669"/>
    <property type="project" value="UniProtKB-EC"/>
</dbReference>
<keyword evidence="5" id="KW-0808">Transferase</keyword>
<keyword evidence="6" id="KW-1185">Reference proteome</keyword>
<dbReference type="InterPro" id="IPR051931">
    <property type="entry name" value="PAK3-like"/>
</dbReference>
<protein>
    <recommendedName>
        <fullName evidence="2">non-specific serine/threonine protein kinase</fullName>
        <ecNumber evidence="2">2.7.11.1</ecNumber>
    </recommendedName>
</protein>
<dbReference type="EC" id="2.7.11.1" evidence="2"/>
<keyword evidence="4" id="KW-0067">ATP-binding</keyword>
<proteinExistence type="inferred from homology"/>
<evidence type="ECO:0000256" key="4">
    <source>
        <dbReference type="ARBA" id="ARBA00022840"/>
    </source>
</evidence>
<name>A0A5B7J1Q6_PORTR</name>
<evidence type="ECO:0000313" key="5">
    <source>
        <dbReference type="EMBL" id="MPC86404.1"/>
    </source>
</evidence>
<reference evidence="5 6" key="1">
    <citation type="submission" date="2019-05" db="EMBL/GenBank/DDBJ databases">
        <title>Another draft genome of Portunus trituberculatus and its Hox gene families provides insights of decapod evolution.</title>
        <authorList>
            <person name="Jeong J.-H."/>
            <person name="Song I."/>
            <person name="Kim S."/>
            <person name="Choi T."/>
            <person name="Kim D."/>
            <person name="Ryu S."/>
            <person name="Kim W."/>
        </authorList>
    </citation>
    <scope>NUCLEOTIDE SEQUENCE [LARGE SCALE GENOMIC DNA]</scope>
    <source>
        <tissue evidence="5">Muscle</tissue>
    </source>
</reference>
<dbReference type="PANTHER" id="PTHR45832:SF22">
    <property type="entry name" value="SERINE_THREONINE-PROTEIN KINASE SAMKA-RELATED"/>
    <property type="match status" value="1"/>
</dbReference>
<keyword evidence="3" id="KW-0547">Nucleotide-binding</keyword>
<evidence type="ECO:0000256" key="1">
    <source>
        <dbReference type="ARBA" id="ARBA00008874"/>
    </source>
</evidence>
<keyword evidence="5" id="KW-0418">Kinase</keyword>